<protein>
    <submittedName>
        <fullName evidence="1">Uncharacterized protein</fullName>
    </submittedName>
</protein>
<evidence type="ECO:0000313" key="1">
    <source>
        <dbReference type="EMBL" id="KIM96669.1"/>
    </source>
</evidence>
<organism evidence="1 2">
    <name type="scientific">Oidiodendron maius (strain Zn)</name>
    <dbReference type="NCBI Taxonomy" id="913774"/>
    <lineage>
        <taxon>Eukaryota</taxon>
        <taxon>Fungi</taxon>
        <taxon>Dikarya</taxon>
        <taxon>Ascomycota</taxon>
        <taxon>Pezizomycotina</taxon>
        <taxon>Leotiomycetes</taxon>
        <taxon>Leotiomycetes incertae sedis</taxon>
        <taxon>Myxotrichaceae</taxon>
        <taxon>Oidiodendron</taxon>
    </lineage>
</organism>
<dbReference type="Proteomes" id="UP000054321">
    <property type="component" value="Unassembled WGS sequence"/>
</dbReference>
<sequence length="264" mass="29521">MEFDLHDSGLDTLRYPAICPNCGMLDCIDGPQTCSPFLVEPNNCSPANLPWTEQTFSLDAYQPICPNSSTSTPSLNIGHAPLTLERPTPAKPGKSAQGTNCSCLREILLVGEQLDRWTASKVGFNDLFMLSRRVTEAGEQYLRCRKCKEFLITTLCITSLRRTSAYYRELASQESFALDERTFRCRVGSFEADAELDEDTCKLVLCAEIERSSRSMIELEKLLGAEGKEARQIGHFTLHYYQDVIKIVKSSLQGTIDLLNIKDG</sequence>
<dbReference type="InParanoid" id="A0A0C3GZV7"/>
<name>A0A0C3GZV7_OIDMZ</name>
<accession>A0A0C3GZV7</accession>
<dbReference type="EMBL" id="KN832883">
    <property type="protein sequence ID" value="KIM96669.1"/>
    <property type="molecule type" value="Genomic_DNA"/>
</dbReference>
<dbReference type="AlphaFoldDB" id="A0A0C3GZV7"/>
<keyword evidence="2" id="KW-1185">Reference proteome</keyword>
<proteinExistence type="predicted"/>
<reference evidence="1 2" key="1">
    <citation type="submission" date="2014-04" db="EMBL/GenBank/DDBJ databases">
        <authorList>
            <consortium name="DOE Joint Genome Institute"/>
            <person name="Kuo A."/>
            <person name="Martino E."/>
            <person name="Perotto S."/>
            <person name="Kohler A."/>
            <person name="Nagy L.G."/>
            <person name="Floudas D."/>
            <person name="Copeland A."/>
            <person name="Barry K.W."/>
            <person name="Cichocki N."/>
            <person name="Veneault-Fourrey C."/>
            <person name="LaButti K."/>
            <person name="Lindquist E.A."/>
            <person name="Lipzen A."/>
            <person name="Lundell T."/>
            <person name="Morin E."/>
            <person name="Murat C."/>
            <person name="Sun H."/>
            <person name="Tunlid A."/>
            <person name="Henrissat B."/>
            <person name="Grigoriev I.V."/>
            <person name="Hibbett D.S."/>
            <person name="Martin F."/>
            <person name="Nordberg H.P."/>
            <person name="Cantor M.N."/>
            <person name="Hua S.X."/>
        </authorList>
    </citation>
    <scope>NUCLEOTIDE SEQUENCE [LARGE SCALE GENOMIC DNA]</scope>
    <source>
        <strain evidence="1 2">Zn</strain>
    </source>
</reference>
<dbReference type="HOGENOM" id="CLU_1046213_0_0_1"/>
<reference evidence="2" key="2">
    <citation type="submission" date="2015-01" db="EMBL/GenBank/DDBJ databases">
        <title>Evolutionary Origins and Diversification of the Mycorrhizal Mutualists.</title>
        <authorList>
            <consortium name="DOE Joint Genome Institute"/>
            <consortium name="Mycorrhizal Genomics Consortium"/>
            <person name="Kohler A."/>
            <person name="Kuo A."/>
            <person name="Nagy L.G."/>
            <person name="Floudas D."/>
            <person name="Copeland A."/>
            <person name="Barry K.W."/>
            <person name="Cichocki N."/>
            <person name="Veneault-Fourrey C."/>
            <person name="LaButti K."/>
            <person name="Lindquist E.A."/>
            <person name="Lipzen A."/>
            <person name="Lundell T."/>
            <person name="Morin E."/>
            <person name="Murat C."/>
            <person name="Riley R."/>
            <person name="Ohm R."/>
            <person name="Sun H."/>
            <person name="Tunlid A."/>
            <person name="Henrissat B."/>
            <person name="Grigoriev I.V."/>
            <person name="Hibbett D.S."/>
            <person name="Martin F."/>
        </authorList>
    </citation>
    <scope>NUCLEOTIDE SEQUENCE [LARGE SCALE GENOMIC DNA]</scope>
    <source>
        <strain evidence="2">Zn</strain>
    </source>
</reference>
<evidence type="ECO:0000313" key="2">
    <source>
        <dbReference type="Proteomes" id="UP000054321"/>
    </source>
</evidence>
<gene>
    <name evidence="1" type="ORF">OIDMADRAFT_58244</name>
</gene>